<evidence type="ECO:0000256" key="3">
    <source>
        <dbReference type="ARBA" id="ARBA00023125"/>
    </source>
</evidence>
<dbReference type="InterPro" id="IPR036390">
    <property type="entry name" value="WH_DNA-bd_sf"/>
</dbReference>
<dbReference type="Pfam" id="PF03466">
    <property type="entry name" value="LysR_substrate"/>
    <property type="match status" value="1"/>
</dbReference>
<dbReference type="InterPro" id="IPR005119">
    <property type="entry name" value="LysR_subst-bd"/>
</dbReference>
<evidence type="ECO:0000256" key="2">
    <source>
        <dbReference type="ARBA" id="ARBA00023015"/>
    </source>
</evidence>
<name>A0ABV1N6D0_9GAMM</name>
<comment type="similarity">
    <text evidence="1">Belongs to the LysR transcriptional regulatory family.</text>
</comment>
<comment type="caution">
    <text evidence="6">The sequence shown here is derived from an EMBL/GenBank/DDBJ whole genome shotgun (WGS) entry which is preliminary data.</text>
</comment>
<evidence type="ECO:0000313" key="6">
    <source>
        <dbReference type="EMBL" id="MEQ6889294.1"/>
    </source>
</evidence>
<keyword evidence="4" id="KW-0804">Transcription</keyword>
<dbReference type="PANTHER" id="PTHR30537">
    <property type="entry name" value="HTH-TYPE TRANSCRIPTIONAL REGULATOR"/>
    <property type="match status" value="1"/>
</dbReference>
<dbReference type="Gene3D" id="3.40.190.10">
    <property type="entry name" value="Periplasmic binding protein-like II"/>
    <property type="match status" value="2"/>
</dbReference>
<gene>
    <name evidence="6" type="ORF">ABE957_11465</name>
</gene>
<dbReference type="Pfam" id="PF00126">
    <property type="entry name" value="HTH_1"/>
    <property type="match status" value="1"/>
</dbReference>
<dbReference type="SUPFAM" id="SSF53850">
    <property type="entry name" value="Periplasmic binding protein-like II"/>
    <property type="match status" value="1"/>
</dbReference>
<keyword evidence="3" id="KW-0238">DNA-binding</keyword>
<evidence type="ECO:0000259" key="5">
    <source>
        <dbReference type="PROSITE" id="PS50931"/>
    </source>
</evidence>
<dbReference type="InterPro" id="IPR036388">
    <property type="entry name" value="WH-like_DNA-bd_sf"/>
</dbReference>
<organism evidence="6 7">
    <name type="scientific">Halomonas pelophila</name>
    <dbReference type="NCBI Taxonomy" id="3151122"/>
    <lineage>
        <taxon>Bacteria</taxon>
        <taxon>Pseudomonadati</taxon>
        <taxon>Pseudomonadota</taxon>
        <taxon>Gammaproteobacteria</taxon>
        <taxon>Oceanospirillales</taxon>
        <taxon>Halomonadaceae</taxon>
        <taxon>Halomonas</taxon>
    </lineage>
</organism>
<dbReference type="PROSITE" id="PS50931">
    <property type="entry name" value="HTH_LYSR"/>
    <property type="match status" value="1"/>
</dbReference>
<dbReference type="PANTHER" id="PTHR30537:SF79">
    <property type="entry name" value="TRANSCRIPTIONAL REGULATOR-RELATED"/>
    <property type="match status" value="1"/>
</dbReference>
<keyword evidence="7" id="KW-1185">Reference proteome</keyword>
<accession>A0ABV1N6D0</accession>
<dbReference type="InterPro" id="IPR000847">
    <property type="entry name" value="LysR_HTH_N"/>
</dbReference>
<dbReference type="PRINTS" id="PR00039">
    <property type="entry name" value="HTHLYSR"/>
</dbReference>
<dbReference type="Gene3D" id="1.10.10.10">
    <property type="entry name" value="Winged helix-like DNA-binding domain superfamily/Winged helix DNA-binding domain"/>
    <property type="match status" value="1"/>
</dbReference>
<evidence type="ECO:0000256" key="4">
    <source>
        <dbReference type="ARBA" id="ARBA00023163"/>
    </source>
</evidence>
<evidence type="ECO:0000313" key="7">
    <source>
        <dbReference type="Proteomes" id="UP001472978"/>
    </source>
</evidence>
<sequence length="302" mass="33325">MPRPSLSALKTFEVVAYSGSLTAAAAILSVTQSAVSHQLRRLETVLGARLITRQGRGICLTPRGAQLAEELREGFTRIDTAVDTFVRQQSSSQLRIGCLPSVAVRWLIPRLSRFRQQHPGISISLQYAGALEERLPRDADVLITWQDAAPTVAAERLRLFSGATWPVASPLYLEQAAPLHTPGDLLNQELLHDETYRPWQQWFRRHGLMPPMIDTGVLYQDFNLLSAAAVAGQGVALCPPVLIENELAQGTLVRLFDAPANEERGYWLFYRPDPTAAMTAFRDWLAAEASALPCDTRGTDAP</sequence>
<feature type="domain" description="HTH lysR-type" evidence="5">
    <location>
        <begin position="4"/>
        <end position="61"/>
    </location>
</feature>
<dbReference type="RefSeq" id="WP_349758831.1">
    <property type="nucleotide sequence ID" value="NZ_JBEGCI010000009.1"/>
</dbReference>
<dbReference type="Proteomes" id="UP001472978">
    <property type="component" value="Unassembled WGS sequence"/>
</dbReference>
<protein>
    <submittedName>
        <fullName evidence="6">LysR substrate-binding domain-containing protein</fullName>
    </submittedName>
</protein>
<keyword evidence="2" id="KW-0805">Transcription regulation</keyword>
<dbReference type="EMBL" id="JBEGCI010000009">
    <property type="protein sequence ID" value="MEQ6889294.1"/>
    <property type="molecule type" value="Genomic_DNA"/>
</dbReference>
<evidence type="ECO:0000256" key="1">
    <source>
        <dbReference type="ARBA" id="ARBA00009437"/>
    </source>
</evidence>
<proteinExistence type="inferred from homology"/>
<dbReference type="InterPro" id="IPR058163">
    <property type="entry name" value="LysR-type_TF_proteobact-type"/>
</dbReference>
<dbReference type="SUPFAM" id="SSF46785">
    <property type="entry name" value="Winged helix' DNA-binding domain"/>
    <property type="match status" value="1"/>
</dbReference>
<reference evidence="6 7" key="1">
    <citation type="submission" date="2024-05" db="EMBL/GenBank/DDBJ databases">
        <title>Halomonas sp. CS7 16S ribosomal RNA gene Genome sequencing and assembly.</title>
        <authorList>
            <person name="Yook S."/>
        </authorList>
    </citation>
    <scope>NUCLEOTIDE SEQUENCE [LARGE SCALE GENOMIC DNA]</scope>
    <source>
        <strain evidence="6 7">CS7</strain>
    </source>
</reference>